<feature type="transmembrane region" description="Helical" evidence="5">
    <location>
        <begin position="46"/>
        <end position="65"/>
    </location>
</feature>
<dbReference type="CDD" id="cd17393">
    <property type="entry name" value="MFS_MosC_like"/>
    <property type="match status" value="1"/>
</dbReference>
<feature type="transmembrane region" description="Helical" evidence="5">
    <location>
        <begin position="353"/>
        <end position="373"/>
    </location>
</feature>
<dbReference type="SUPFAM" id="SSF103473">
    <property type="entry name" value="MFS general substrate transporter"/>
    <property type="match status" value="1"/>
</dbReference>
<feature type="transmembrane region" description="Helical" evidence="5">
    <location>
        <begin position="202"/>
        <end position="223"/>
    </location>
</feature>
<reference evidence="6 7" key="1">
    <citation type="journal article" date="2013" name="Int. J. Syst. Evol. Microbiol.">
        <title>Marinoscillum luteum sp. nov., isolated from marine sediment.</title>
        <authorList>
            <person name="Cha I.T."/>
            <person name="Park S.J."/>
            <person name="Kim S.J."/>
            <person name="Kim J.G."/>
            <person name="Jung M.Y."/>
            <person name="Shin K.S."/>
            <person name="Kwon K.K."/>
            <person name="Yang S.H."/>
            <person name="Seo Y.S."/>
            <person name="Rhee S.K."/>
        </authorList>
    </citation>
    <scope>NUCLEOTIDE SEQUENCE [LARGE SCALE GENOMIC DNA]</scope>
    <source>
        <strain evidence="6 7">KCTC 23939</strain>
    </source>
</reference>
<dbReference type="EMBL" id="JBIPKE010000012">
    <property type="protein sequence ID" value="MFH6982660.1"/>
    <property type="molecule type" value="Genomic_DNA"/>
</dbReference>
<dbReference type="InterPro" id="IPR036259">
    <property type="entry name" value="MFS_trans_sf"/>
</dbReference>
<feature type="transmembrane region" description="Helical" evidence="5">
    <location>
        <begin position="136"/>
        <end position="155"/>
    </location>
</feature>
<evidence type="ECO:0000313" key="7">
    <source>
        <dbReference type="Proteomes" id="UP001610063"/>
    </source>
</evidence>
<dbReference type="PANTHER" id="PTHR23514">
    <property type="entry name" value="BYPASS OF STOP CODON PROTEIN 6"/>
    <property type="match status" value="1"/>
</dbReference>
<feature type="transmembrane region" description="Helical" evidence="5">
    <location>
        <begin position="72"/>
        <end position="90"/>
    </location>
</feature>
<keyword evidence="2 5" id="KW-0812">Transmembrane</keyword>
<feature type="transmembrane region" description="Helical" evidence="5">
    <location>
        <begin position="9"/>
        <end position="26"/>
    </location>
</feature>
<feature type="transmembrane region" description="Helical" evidence="5">
    <location>
        <begin position="290"/>
        <end position="310"/>
    </location>
</feature>
<organism evidence="6 7">
    <name type="scientific">Marinoscillum luteum</name>
    <dbReference type="NCBI Taxonomy" id="861051"/>
    <lineage>
        <taxon>Bacteria</taxon>
        <taxon>Pseudomonadati</taxon>
        <taxon>Bacteroidota</taxon>
        <taxon>Cytophagia</taxon>
        <taxon>Cytophagales</taxon>
        <taxon>Reichenbachiellaceae</taxon>
        <taxon>Marinoscillum</taxon>
    </lineage>
</organism>
<evidence type="ECO:0000256" key="1">
    <source>
        <dbReference type="ARBA" id="ARBA00004141"/>
    </source>
</evidence>
<proteinExistence type="predicted"/>
<feature type="transmembrane region" description="Helical" evidence="5">
    <location>
        <begin position="322"/>
        <end position="347"/>
    </location>
</feature>
<evidence type="ECO:0000256" key="4">
    <source>
        <dbReference type="ARBA" id="ARBA00023136"/>
    </source>
</evidence>
<sequence length="384" mass="41973">MELKVKQRIALSTYFFLSGFGFATWTSRIPTIKEALGLNEAELGSILLVMPLSSLLGLPLSGFLVSRYATRGPMFAAFLCYAVSLFSISFVDSTAYLVVTIFLVAFFMRIINVSMNTQAITLQKSYDKKINGSFHALWSMGGITGVGFTTLMIYGDVSMPIHFLVFTLIAIPAGYVAFRHVLRNDRATTGNKLILRNPDPYIMALGVLILFAAICEGGMFDWSGIYFREVVHAEVFTFGFLLFMICMTISRFTSDWVIHRIGIQKTFVVCALFIASGIGVAVVFPSFYPALIGFSLIGFGAAPIIPMALLQAGESKKYSPGIAVAIISTYSTSGMLIGPPIIGYLAHAFTLRYAFLFLLVMGLGMIPVSRFFFKIKAKGSGVVG</sequence>
<feature type="transmembrane region" description="Helical" evidence="5">
    <location>
        <begin position="235"/>
        <end position="254"/>
    </location>
</feature>
<name>A0ABW7N4Y0_9BACT</name>
<comment type="caution">
    <text evidence="6">The sequence shown here is derived from an EMBL/GenBank/DDBJ whole genome shotgun (WGS) entry which is preliminary data.</text>
</comment>
<keyword evidence="3 5" id="KW-1133">Transmembrane helix</keyword>
<dbReference type="RefSeq" id="WP_395416338.1">
    <property type="nucleotide sequence ID" value="NZ_JBIPKE010000012.1"/>
</dbReference>
<dbReference type="InterPro" id="IPR051788">
    <property type="entry name" value="MFS_Transporter"/>
</dbReference>
<feature type="transmembrane region" description="Helical" evidence="5">
    <location>
        <begin position="266"/>
        <end position="284"/>
    </location>
</feature>
<evidence type="ECO:0000313" key="6">
    <source>
        <dbReference type="EMBL" id="MFH6982660.1"/>
    </source>
</evidence>
<accession>A0ABW7N4Y0</accession>
<feature type="transmembrane region" description="Helical" evidence="5">
    <location>
        <begin position="96"/>
        <end position="115"/>
    </location>
</feature>
<evidence type="ECO:0000256" key="2">
    <source>
        <dbReference type="ARBA" id="ARBA00022692"/>
    </source>
</evidence>
<dbReference type="PANTHER" id="PTHR23514:SF13">
    <property type="entry name" value="INNER MEMBRANE PROTEIN YBJJ"/>
    <property type="match status" value="1"/>
</dbReference>
<protein>
    <submittedName>
        <fullName evidence="6">MFS transporter</fullName>
    </submittedName>
</protein>
<evidence type="ECO:0000256" key="3">
    <source>
        <dbReference type="ARBA" id="ARBA00022989"/>
    </source>
</evidence>
<keyword evidence="4 5" id="KW-0472">Membrane</keyword>
<gene>
    <name evidence="6" type="ORF">ACHKAR_04375</name>
</gene>
<dbReference type="InterPro" id="IPR011701">
    <property type="entry name" value="MFS"/>
</dbReference>
<keyword evidence="7" id="KW-1185">Reference proteome</keyword>
<comment type="subcellular location">
    <subcellularLocation>
        <location evidence="1">Membrane</location>
        <topology evidence="1">Multi-pass membrane protein</topology>
    </subcellularLocation>
</comment>
<dbReference type="Gene3D" id="1.20.1250.20">
    <property type="entry name" value="MFS general substrate transporter like domains"/>
    <property type="match status" value="2"/>
</dbReference>
<evidence type="ECO:0000256" key="5">
    <source>
        <dbReference type="SAM" id="Phobius"/>
    </source>
</evidence>
<feature type="transmembrane region" description="Helical" evidence="5">
    <location>
        <begin position="161"/>
        <end position="182"/>
    </location>
</feature>
<dbReference type="Pfam" id="PF07690">
    <property type="entry name" value="MFS_1"/>
    <property type="match status" value="1"/>
</dbReference>
<dbReference type="Proteomes" id="UP001610063">
    <property type="component" value="Unassembled WGS sequence"/>
</dbReference>